<evidence type="ECO:0000313" key="2">
    <source>
        <dbReference type="Proteomes" id="UP000747399"/>
    </source>
</evidence>
<dbReference type="Proteomes" id="UP000747399">
    <property type="component" value="Unassembled WGS sequence"/>
</dbReference>
<reference evidence="1" key="1">
    <citation type="journal article" date="2021" name="Proc. Natl. Acad. Sci. U.S.A.">
        <title>Three genomes in the algal genus Volvox reveal the fate of a haploid sex-determining region after a transition to homothallism.</title>
        <authorList>
            <person name="Yamamoto K."/>
            <person name="Hamaji T."/>
            <person name="Kawai-Toyooka H."/>
            <person name="Matsuzaki R."/>
            <person name="Takahashi F."/>
            <person name="Nishimura Y."/>
            <person name="Kawachi M."/>
            <person name="Noguchi H."/>
            <person name="Minakuchi Y."/>
            <person name="Umen J.G."/>
            <person name="Toyoda A."/>
            <person name="Nozaki H."/>
        </authorList>
    </citation>
    <scope>NUCLEOTIDE SEQUENCE</scope>
    <source>
        <strain evidence="1">NIES-3780</strain>
    </source>
</reference>
<name>A0A8J4FB77_9CHLO</name>
<evidence type="ECO:0000313" key="1">
    <source>
        <dbReference type="EMBL" id="GIL67984.1"/>
    </source>
</evidence>
<dbReference type="EMBL" id="BNCO01000107">
    <property type="protein sequence ID" value="GIL67984.1"/>
    <property type="molecule type" value="Genomic_DNA"/>
</dbReference>
<protein>
    <submittedName>
        <fullName evidence="1">Uncharacterized protein</fullName>
    </submittedName>
</protein>
<organism evidence="1 2">
    <name type="scientific">Volvox africanus</name>
    <dbReference type="NCBI Taxonomy" id="51714"/>
    <lineage>
        <taxon>Eukaryota</taxon>
        <taxon>Viridiplantae</taxon>
        <taxon>Chlorophyta</taxon>
        <taxon>core chlorophytes</taxon>
        <taxon>Chlorophyceae</taxon>
        <taxon>CS clade</taxon>
        <taxon>Chlamydomonadales</taxon>
        <taxon>Volvocaceae</taxon>
        <taxon>Volvox</taxon>
    </lineage>
</organism>
<keyword evidence="2" id="KW-1185">Reference proteome</keyword>
<gene>
    <name evidence="1" type="ORF">Vafri_21243</name>
</gene>
<feature type="non-terminal residue" evidence="1">
    <location>
        <position position="1"/>
    </location>
</feature>
<accession>A0A8J4FB77</accession>
<proteinExistence type="predicted"/>
<dbReference type="AlphaFoldDB" id="A0A8J4FB77"/>
<comment type="caution">
    <text evidence="1">The sequence shown here is derived from an EMBL/GenBank/DDBJ whole genome shotgun (WGS) entry which is preliminary data.</text>
</comment>
<sequence>MTSFYNVLTQQRSSAGLNRPHVCFRIPTTIERQQASCLRQWSVATARICTSRGETCARPQHLNSRITVHTAIQELQSQAEQFVVTLEDDAANDDAGLEETWDAKHQAQLQEQILKLKAEESRLSIAIDALYTKYFKELEVQVQYVSDAEHCTIESSPAMAAATTEQPSAPPPATASRPLEALRYESMTEAQFSDLGRSRPQAAAALMVAAEAAAGTEAWRAFQSQARTLKMQRSRVAREAQELEA</sequence>